<sequence>MSPKKRHHEVIYDFLLLDGGKFGKGYEGEEAVTSTTIKTPRKFGDKDPEPGIYGSVQEFRVRISQSCNDLLCSNRQTEFDWHKYFIAPSTFKTYIYNPTTRQHRCLPPSPFRNNVPKREDCFIK</sequence>
<dbReference type="AlphaFoldDB" id="A0AAD4S155"/>
<evidence type="ECO:0000313" key="1">
    <source>
        <dbReference type="EMBL" id="KAI3849703.1"/>
    </source>
</evidence>
<gene>
    <name evidence="1" type="ORF">MKW98_026617</name>
</gene>
<accession>A0AAD4S155</accession>
<reference evidence="1" key="1">
    <citation type="submission" date="2022-04" db="EMBL/GenBank/DDBJ databases">
        <title>A functionally conserved STORR gene fusion in Papaver species that diverged 16.8 million years ago.</title>
        <authorList>
            <person name="Catania T."/>
        </authorList>
    </citation>
    <scope>NUCLEOTIDE SEQUENCE</scope>
    <source>
        <strain evidence="1">S-188037</strain>
    </source>
</reference>
<feature type="non-terminal residue" evidence="1">
    <location>
        <position position="124"/>
    </location>
</feature>
<dbReference type="EMBL" id="JAJJMB010016078">
    <property type="protein sequence ID" value="KAI3849703.1"/>
    <property type="molecule type" value="Genomic_DNA"/>
</dbReference>
<comment type="caution">
    <text evidence="1">The sequence shown here is derived from an EMBL/GenBank/DDBJ whole genome shotgun (WGS) entry which is preliminary data.</text>
</comment>
<dbReference type="Proteomes" id="UP001202328">
    <property type="component" value="Unassembled WGS sequence"/>
</dbReference>
<name>A0AAD4S155_9MAGN</name>
<evidence type="ECO:0000313" key="2">
    <source>
        <dbReference type="Proteomes" id="UP001202328"/>
    </source>
</evidence>
<organism evidence="1 2">
    <name type="scientific">Papaver atlanticum</name>
    <dbReference type="NCBI Taxonomy" id="357466"/>
    <lineage>
        <taxon>Eukaryota</taxon>
        <taxon>Viridiplantae</taxon>
        <taxon>Streptophyta</taxon>
        <taxon>Embryophyta</taxon>
        <taxon>Tracheophyta</taxon>
        <taxon>Spermatophyta</taxon>
        <taxon>Magnoliopsida</taxon>
        <taxon>Ranunculales</taxon>
        <taxon>Papaveraceae</taxon>
        <taxon>Papaveroideae</taxon>
        <taxon>Papaver</taxon>
    </lineage>
</organism>
<proteinExistence type="predicted"/>
<protein>
    <submittedName>
        <fullName evidence="1">Uncharacterized protein</fullName>
    </submittedName>
</protein>
<keyword evidence="2" id="KW-1185">Reference proteome</keyword>